<evidence type="ECO:0000256" key="1">
    <source>
        <dbReference type="SAM" id="SignalP"/>
    </source>
</evidence>
<dbReference type="VEuPathDB" id="FungiDB:PTTG_08463"/>
<proteinExistence type="predicted"/>
<reference evidence="3" key="4">
    <citation type="submission" date="2025-05" db="UniProtKB">
        <authorList>
            <consortium name="EnsemblFungi"/>
        </authorList>
    </citation>
    <scope>IDENTIFICATION</scope>
    <source>
        <strain evidence="3">isolate 1-1 / race 1 (BBBD)</strain>
    </source>
</reference>
<feature type="signal peptide" evidence="1">
    <location>
        <begin position="1"/>
        <end position="21"/>
    </location>
</feature>
<organism evidence="2">
    <name type="scientific">Puccinia triticina (isolate 1-1 / race 1 (BBBD))</name>
    <name type="common">Brown leaf rust fungus</name>
    <dbReference type="NCBI Taxonomy" id="630390"/>
    <lineage>
        <taxon>Eukaryota</taxon>
        <taxon>Fungi</taxon>
        <taxon>Dikarya</taxon>
        <taxon>Basidiomycota</taxon>
        <taxon>Pucciniomycotina</taxon>
        <taxon>Pucciniomycetes</taxon>
        <taxon>Pucciniales</taxon>
        <taxon>Pucciniaceae</taxon>
        <taxon>Puccinia</taxon>
    </lineage>
</organism>
<dbReference type="Proteomes" id="UP000005240">
    <property type="component" value="Unassembled WGS sequence"/>
</dbReference>
<evidence type="ECO:0000313" key="3">
    <source>
        <dbReference type="EnsemblFungi" id="PTTG_08463-t43_1-p1"/>
    </source>
</evidence>
<gene>
    <name evidence="2" type="ORF">PTTG_08463</name>
</gene>
<feature type="chain" id="PRO_5008109628" description="Secreted protein" evidence="1">
    <location>
        <begin position="22"/>
        <end position="112"/>
    </location>
</feature>
<dbReference type="OrthoDB" id="10387234at2759"/>
<sequence length="112" mass="11688">MLKSSPSIIIVSLIGALSVSCASQFTSYKACGGKLPISYCVQAGFLNSNPSFMGPQKPTNGKFRCFNSAGEISGQCCPNSVTSYTPNPDPKFAQTVPKKIAADCTRASVAKA</sequence>
<accession>A0A180G6E4</accession>
<reference evidence="2" key="2">
    <citation type="submission" date="2016-05" db="EMBL/GenBank/DDBJ databases">
        <title>Comparative analysis highlights variable genome content of wheat rusts and divergence of the mating loci.</title>
        <authorList>
            <person name="Cuomo C.A."/>
            <person name="Bakkeren G."/>
            <person name="Szabo L."/>
            <person name="Khalil H."/>
            <person name="Joly D."/>
            <person name="Goldberg J."/>
            <person name="Young S."/>
            <person name="Zeng Q."/>
            <person name="Fellers J."/>
        </authorList>
    </citation>
    <scope>NUCLEOTIDE SEQUENCE [LARGE SCALE GENOMIC DNA]</scope>
    <source>
        <strain evidence="2">1-1 BBBD Race 1</strain>
    </source>
</reference>
<reference evidence="2" key="1">
    <citation type="submission" date="2009-11" db="EMBL/GenBank/DDBJ databases">
        <authorList>
            <consortium name="The Broad Institute Genome Sequencing Platform"/>
            <person name="Ward D."/>
            <person name="Feldgarden M."/>
            <person name="Earl A."/>
            <person name="Young S.K."/>
            <person name="Zeng Q."/>
            <person name="Koehrsen M."/>
            <person name="Alvarado L."/>
            <person name="Berlin A."/>
            <person name="Bochicchio J."/>
            <person name="Borenstein D."/>
            <person name="Chapman S.B."/>
            <person name="Chen Z."/>
            <person name="Engels R."/>
            <person name="Freedman E."/>
            <person name="Gellesch M."/>
            <person name="Goldberg J."/>
            <person name="Griggs A."/>
            <person name="Gujja S."/>
            <person name="Heilman E."/>
            <person name="Heiman D."/>
            <person name="Hepburn T."/>
            <person name="Howarth C."/>
            <person name="Jen D."/>
            <person name="Larson L."/>
            <person name="Lewis B."/>
            <person name="Mehta T."/>
            <person name="Park D."/>
            <person name="Pearson M."/>
            <person name="Roberts A."/>
            <person name="Saif S."/>
            <person name="Shea T."/>
            <person name="Shenoy N."/>
            <person name="Sisk P."/>
            <person name="Stolte C."/>
            <person name="Sykes S."/>
            <person name="Thomson T."/>
            <person name="Walk T."/>
            <person name="White J."/>
            <person name="Yandava C."/>
            <person name="Izard J."/>
            <person name="Baranova O.V."/>
            <person name="Blanton J.M."/>
            <person name="Tanner A.C."/>
            <person name="Dewhirst F.E."/>
            <person name="Haas B."/>
            <person name="Nusbaum C."/>
            <person name="Birren B."/>
        </authorList>
    </citation>
    <scope>NUCLEOTIDE SEQUENCE [LARGE SCALE GENOMIC DNA]</scope>
    <source>
        <strain evidence="2">1-1 BBBD Race 1</strain>
    </source>
</reference>
<keyword evidence="1" id="KW-0732">Signal</keyword>
<dbReference type="PROSITE" id="PS51257">
    <property type="entry name" value="PROKAR_LIPOPROTEIN"/>
    <property type="match status" value="1"/>
</dbReference>
<dbReference type="EMBL" id="ADAS02000192">
    <property type="protein sequence ID" value="OAV88257.1"/>
    <property type="molecule type" value="Genomic_DNA"/>
</dbReference>
<evidence type="ECO:0008006" key="5">
    <source>
        <dbReference type="Google" id="ProtNLM"/>
    </source>
</evidence>
<reference evidence="3 4" key="3">
    <citation type="journal article" date="2017" name="G3 (Bethesda)">
        <title>Comparative analysis highlights variable genome content of wheat rusts and divergence of the mating loci.</title>
        <authorList>
            <person name="Cuomo C.A."/>
            <person name="Bakkeren G."/>
            <person name="Khalil H.B."/>
            <person name="Panwar V."/>
            <person name="Joly D."/>
            <person name="Linning R."/>
            <person name="Sakthikumar S."/>
            <person name="Song X."/>
            <person name="Adiconis X."/>
            <person name="Fan L."/>
            <person name="Goldberg J.M."/>
            <person name="Levin J.Z."/>
            <person name="Young S."/>
            <person name="Zeng Q."/>
            <person name="Anikster Y."/>
            <person name="Bruce M."/>
            <person name="Wang M."/>
            <person name="Yin C."/>
            <person name="McCallum B."/>
            <person name="Szabo L.J."/>
            <person name="Hulbert S."/>
            <person name="Chen X."/>
            <person name="Fellers J.P."/>
        </authorList>
    </citation>
    <scope>NUCLEOTIDE SEQUENCE</scope>
    <source>
        <strain evidence="3">isolate 1-1 / race 1 (BBBD)</strain>
        <strain evidence="4">Isolate 1-1 / race 1 (BBBD)</strain>
    </source>
</reference>
<evidence type="ECO:0000313" key="2">
    <source>
        <dbReference type="EMBL" id="OAV88257.1"/>
    </source>
</evidence>
<name>A0A180G6E4_PUCT1</name>
<dbReference type="EnsemblFungi" id="PTTG_08463-t43_1">
    <property type="protein sequence ID" value="PTTG_08463-t43_1-p1"/>
    <property type="gene ID" value="PTTG_08463"/>
</dbReference>
<dbReference type="AlphaFoldDB" id="A0A180G6E4"/>
<evidence type="ECO:0000313" key="4">
    <source>
        <dbReference type="Proteomes" id="UP000005240"/>
    </source>
</evidence>
<protein>
    <recommendedName>
        <fullName evidence="5">Secreted protein</fullName>
    </recommendedName>
</protein>
<keyword evidence="4" id="KW-1185">Reference proteome</keyword>